<dbReference type="RefSeq" id="WP_126077894.1">
    <property type="nucleotide sequence ID" value="NZ_CP051166.1"/>
</dbReference>
<sequence length="129" mass="13917">MMSDADYICLTATQLHTVRLVHCISGLDEDTPLPLVGGAVQTTITGYTEWTGVAGSLLSIGWDWQMLADRHSVLLKRVSMPSSNVMLHTASHAALGAPATTGLLASFIDGVAWQDQTLQHLRRRYAASP</sequence>
<evidence type="ECO:0000313" key="2">
    <source>
        <dbReference type="Proteomes" id="UP000278085"/>
    </source>
</evidence>
<accession>A0A430HCA3</accession>
<dbReference type="Gene3D" id="3.10.450.610">
    <property type="match status" value="1"/>
</dbReference>
<dbReference type="OrthoDB" id="5573798at2"/>
<organism evidence="1 2">
    <name type="scientific">Massilia atriviolacea</name>
    <dbReference type="NCBI Taxonomy" id="2495579"/>
    <lineage>
        <taxon>Bacteria</taxon>
        <taxon>Pseudomonadati</taxon>
        <taxon>Pseudomonadota</taxon>
        <taxon>Betaproteobacteria</taxon>
        <taxon>Burkholderiales</taxon>
        <taxon>Oxalobacteraceae</taxon>
        <taxon>Telluria group</taxon>
        <taxon>Massilia</taxon>
    </lineage>
</organism>
<dbReference type="AlphaFoldDB" id="A0A430HCA3"/>
<gene>
    <name evidence="1" type="ORF">EJB06_31060</name>
</gene>
<proteinExistence type="predicted"/>
<dbReference type="Proteomes" id="UP000278085">
    <property type="component" value="Unassembled WGS sequence"/>
</dbReference>
<protein>
    <submittedName>
        <fullName evidence="1">DUF4902 domain-containing protein</fullName>
    </submittedName>
</protein>
<evidence type="ECO:0000313" key="1">
    <source>
        <dbReference type="EMBL" id="RSZ55129.1"/>
    </source>
</evidence>
<dbReference type="Pfam" id="PF16245">
    <property type="entry name" value="DUF4902"/>
    <property type="match status" value="1"/>
</dbReference>
<dbReference type="EMBL" id="RXLQ01000037">
    <property type="protein sequence ID" value="RSZ55129.1"/>
    <property type="molecule type" value="Genomic_DNA"/>
</dbReference>
<keyword evidence="2" id="KW-1185">Reference proteome</keyword>
<reference evidence="1 2" key="1">
    <citation type="submission" date="2018-12" db="EMBL/GenBank/DDBJ databases">
        <authorList>
            <person name="Yang E."/>
        </authorList>
    </citation>
    <scope>NUCLEOTIDE SEQUENCE [LARGE SCALE GENOMIC DNA]</scope>
    <source>
        <strain evidence="1 2">SOD</strain>
    </source>
</reference>
<comment type="caution">
    <text evidence="1">The sequence shown here is derived from an EMBL/GenBank/DDBJ whole genome shotgun (WGS) entry which is preliminary data.</text>
</comment>
<dbReference type="InterPro" id="IPR032598">
    <property type="entry name" value="RsaM-like"/>
</dbReference>
<name>A0A430HCA3_9BURK</name>